<dbReference type="AlphaFoldDB" id="A0A3M7RRE0"/>
<keyword evidence="2" id="KW-1185">Reference proteome</keyword>
<gene>
    <name evidence="1" type="ORF">BpHYR1_013159</name>
</gene>
<reference evidence="1 2" key="1">
    <citation type="journal article" date="2018" name="Sci. Rep.">
        <title>Genomic signatures of local adaptation to the degree of environmental predictability in rotifers.</title>
        <authorList>
            <person name="Franch-Gras L."/>
            <person name="Hahn C."/>
            <person name="Garcia-Roger E.M."/>
            <person name="Carmona M.J."/>
            <person name="Serra M."/>
            <person name="Gomez A."/>
        </authorList>
    </citation>
    <scope>NUCLEOTIDE SEQUENCE [LARGE SCALE GENOMIC DNA]</scope>
    <source>
        <strain evidence="1">HYR1</strain>
    </source>
</reference>
<name>A0A3M7RRE0_BRAPC</name>
<evidence type="ECO:0000313" key="1">
    <source>
        <dbReference type="EMBL" id="RNA25905.1"/>
    </source>
</evidence>
<dbReference type="EMBL" id="REGN01002841">
    <property type="protein sequence ID" value="RNA25905.1"/>
    <property type="molecule type" value="Genomic_DNA"/>
</dbReference>
<sequence>MKKKHDNSINMSGSINYFIKNKELSLKNFDLDDINLIPHRPFSYAYLLTWRTGFDYLVKYNHTNV</sequence>
<evidence type="ECO:0000313" key="2">
    <source>
        <dbReference type="Proteomes" id="UP000276133"/>
    </source>
</evidence>
<comment type="caution">
    <text evidence="1">The sequence shown here is derived from an EMBL/GenBank/DDBJ whole genome shotgun (WGS) entry which is preliminary data.</text>
</comment>
<organism evidence="1 2">
    <name type="scientific">Brachionus plicatilis</name>
    <name type="common">Marine rotifer</name>
    <name type="synonym">Brachionus muelleri</name>
    <dbReference type="NCBI Taxonomy" id="10195"/>
    <lineage>
        <taxon>Eukaryota</taxon>
        <taxon>Metazoa</taxon>
        <taxon>Spiralia</taxon>
        <taxon>Gnathifera</taxon>
        <taxon>Rotifera</taxon>
        <taxon>Eurotatoria</taxon>
        <taxon>Monogononta</taxon>
        <taxon>Pseudotrocha</taxon>
        <taxon>Ploima</taxon>
        <taxon>Brachionidae</taxon>
        <taxon>Brachionus</taxon>
    </lineage>
</organism>
<proteinExistence type="predicted"/>
<protein>
    <submittedName>
        <fullName evidence="1">Uncharacterized protein</fullName>
    </submittedName>
</protein>
<dbReference type="Proteomes" id="UP000276133">
    <property type="component" value="Unassembled WGS sequence"/>
</dbReference>
<accession>A0A3M7RRE0</accession>